<gene>
    <name evidence="1" type="ORF">DPMN_135237</name>
</gene>
<dbReference type="EMBL" id="JAIWYP010000006">
    <property type="protein sequence ID" value="KAH3806908.1"/>
    <property type="molecule type" value="Genomic_DNA"/>
</dbReference>
<keyword evidence="2" id="KW-1185">Reference proteome</keyword>
<accession>A0A9D4G1G0</accession>
<protein>
    <submittedName>
        <fullName evidence="1">Uncharacterized protein</fullName>
    </submittedName>
</protein>
<sequence>MRQEKIKTQHLPLFKALCKTTPSATLLFGDKLEEELKKIERTENHIDISTFLRAKNGHEQRSCQQQHLPPCAEATLHIQTTTPGQRQAVLQEQSTCSQTVSTCKAVSDAIINVSHLRVNNTKENFRAGKPANAIHEWE</sequence>
<comment type="caution">
    <text evidence="1">The sequence shown here is derived from an EMBL/GenBank/DDBJ whole genome shotgun (WGS) entry which is preliminary data.</text>
</comment>
<organism evidence="1 2">
    <name type="scientific">Dreissena polymorpha</name>
    <name type="common">Zebra mussel</name>
    <name type="synonym">Mytilus polymorpha</name>
    <dbReference type="NCBI Taxonomy" id="45954"/>
    <lineage>
        <taxon>Eukaryota</taxon>
        <taxon>Metazoa</taxon>
        <taxon>Spiralia</taxon>
        <taxon>Lophotrochozoa</taxon>
        <taxon>Mollusca</taxon>
        <taxon>Bivalvia</taxon>
        <taxon>Autobranchia</taxon>
        <taxon>Heteroconchia</taxon>
        <taxon>Euheterodonta</taxon>
        <taxon>Imparidentia</taxon>
        <taxon>Neoheterodontei</taxon>
        <taxon>Myida</taxon>
        <taxon>Dreissenoidea</taxon>
        <taxon>Dreissenidae</taxon>
        <taxon>Dreissena</taxon>
    </lineage>
</organism>
<dbReference type="Proteomes" id="UP000828390">
    <property type="component" value="Unassembled WGS sequence"/>
</dbReference>
<proteinExistence type="predicted"/>
<evidence type="ECO:0000313" key="1">
    <source>
        <dbReference type="EMBL" id="KAH3806908.1"/>
    </source>
</evidence>
<name>A0A9D4G1G0_DREPO</name>
<dbReference type="AlphaFoldDB" id="A0A9D4G1G0"/>
<reference evidence="1" key="2">
    <citation type="submission" date="2020-11" db="EMBL/GenBank/DDBJ databases">
        <authorList>
            <person name="McCartney M.A."/>
            <person name="Auch B."/>
            <person name="Kono T."/>
            <person name="Mallez S."/>
            <person name="Becker A."/>
            <person name="Gohl D.M."/>
            <person name="Silverstein K.A.T."/>
            <person name="Koren S."/>
            <person name="Bechman K.B."/>
            <person name="Herman A."/>
            <person name="Abrahante J.E."/>
            <person name="Garbe J."/>
        </authorList>
    </citation>
    <scope>NUCLEOTIDE SEQUENCE</scope>
    <source>
        <strain evidence="1">Duluth1</strain>
        <tissue evidence="1">Whole animal</tissue>
    </source>
</reference>
<reference evidence="1" key="1">
    <citation type="journal article" date="2019" name="bioRxiv">
        <title>The Genome of the Zebra Mussel, Dreissena polymorpha: A Resource for Invasive Species Research.</title>
        <authorList>
            <person name="McCartney M.A."/>
            <person name="Auch B."/>
            <person name="Kono T."/>
            <person name="Mallez S."/>
            <person name="Zhang Y."/>
            <person name="Obille A."/>
            <person name="Becker A."/>
            <person name="Abrahante J.E."/>
            <person name="Garbe J."/>
            <person name="Badalamenti J.P."/>
            <person name="Herman A."/>
            <person name="Mangelson H."/>
            <person name="Liachko I."/>
            <person name="Sullivan S."/>
            <person name="Sone E.D."/>
            <person name="Koren S."/>
            <person name="Silverstein K.A.T."/>
            <person name="Beckman K.B."/>
            <person name="Gohl D.M."/>
        </authorList>
    </citation>
    <scope>NUCLEOTIDE SEQUENCE</scope>
    <source>
        <strain evidence="1">Duluth1</strain>
        <tissue evidence="1">Whole animal</tissue>
    </source>
</reference>
<evidence type="ECO:0000313" key="2">
    <source>
        <dbReference type="Proteomes" id="UP000828390"/>
    </source>
</evidence>